<evidence type="ECO:0000259" key="1">
    <source>
        <dbReference type="Pfam" id="PF05161"/>
    </source>
</evidence>
<keyword evidence="3" id="KW-0808">Transferase</keyword>
<protein>
    <submittedName>
        <fullName evidence="3">Glycerate kinase</fullName>
    </submittedName>
</protein>
<dbReference type="Pfam" id="PF13660">
    <property type="entry name" value="DUF4147"/>
    <property type="match status" value="1"/>
</dbReference>
<evidence type="ECO:0000259" key="2">
    <source>
        <dbReference type="Pfam" id="PF13660"/>
    </source>
</evidence>
<dbReference type="RefSeq" id="WP_192393944.1">
    <property type="nucleotide sequence ID" value="NZ_CAJHIU010000002.1"/>
</dbReference>
<dbReference type="Pfam" id="PF05161">
    <property type="entry name" value="MOFRL"/>
    <property type="match status" value="1"/>
</dbReference>
<dbReference type="Proteomes" id="UP000641152">
    <property type="component" value="Unassembled WGS sequence"/>
</dbReference>
<dbReference type="SUPFAM" id="SSF82544">
    <property type="entry name" value="GckA/TtuD-like"/>
    <property type="match status" value="1"/>
</dbReference>
<dbReference type="InterPro" id="IPR039760">
    <property type="entry name" value="MOFRL_protein"/>
</dbReference>
<name>A0ABR9DE03_9GAMM</name>
<feature type="domain" description="MOFRL-associated" evidence="2">
    <location>
        <begin position="12"/>
        <end position="253"/>
    </location>
</feature>
<evidence type="ECO:0000313" key="4">
    <source>
        <dbReference type="Proteomes" id="UP000641152"/>
    </source>
</evidence>
<dbReference type="PANTHER" id="PTHR12227">
    <property type="entry name" value="GLYCERATE KINASE"/>
    <property type="match status" value="1"/>
</dbReference>
<gene>
    <name evidence="3" type="ORF">EBB_11190</name>
</gene>
<dbReference type="Gene3D" id="3.40.50.10180">
    <property type="entry name" value="Glycerate kinase, MOFRL-like N-terminal domain"/>
    <property type="match status" value="1"/>
</dbReference>
<dbReference type="InterPro" id="IPR007835">
    <property type="entry name" value="MOFRL"/>
</dbReference>
<accession>A0ABR9DE03</accession>
<dbReference type="InterPro" id="IPR038614">
    <property type="entry name" value="GK_N_sf"/>
</dbReference>
<dbReference type="PANTHER" id="PTHR12227:SF0">
    <property type="entry name" value="GLYCERATE KINASE"/>
    <property type="match status" value="1"/>
</dbReference>
<dbReference type="EMBL" id="JACXST010000002">
    <property type="protein sequence ID" value="MBD9361086.1"/>
    <property type="molecule type" value="Genomic_DNA"/>
</dbReference>
<dbReference type="InterPro" id="IPR025286">
    <property type="entry name" value="MOFRL_assoc_dom"/>
</dbReference>
<reference evidence="3 4" key="1">
    <citation type="submission" date="2020-09" db="EMBL/GenBank/DDBJ databases">
        <title>Methylomonas albis sp. nov. and Methylomonas fluvii sp. nov.: Two cold-adapted methanotrophs from the River Elbe and an amended description of Methylovulum psychrotolerans strain Eb1.</title>
        <authorList>
            <person name="Bussmann I.K."/>
            <person name="Klings K.-W."/>
            <person name="Warnstedt J."/>
            <person name="Hoppert M."/>
            <person name="Saborowski A."/>
            <person name="Horn F."/>
            <person name="Liebner S."/>
        </authorList>
    </citation>
    <scope>NUCLEOTIDE SEQUENCE [LARGE SCALE GENOMIC DNA]</scope>
    <source>
        <strain evidence="3 4">EbB</strain>
    </source>
</reference>
<dbReference type="InterPro" id="IPR037035">
    <property type="entry name" value="GK-like_C_sf"/>
</dbReference>
<keyword evidence="3" id="KW-0418">Kinase</keyword>
<comment type="caution">
    <text evidence="3">The sequence shown here is derived from an EMBL/GenBank/DDBJ whole genome shotgun (WGS) entry which is preliminary data.</text>
</comment>
<sequence>MSAVQPSYREHAAAIFRTGVAAADPYLAVKRFLRADSELLHIGSEQTGYRSGDWRRIHLISFGKAACAMADAAQTIIPEAWLAAKGIVVTNYDNIDVVENCHVFGAGHPLPDAAGLHAAKTIASRLSDTNPGELVLVLISGGGSALLPYPVPGINLADKIATTRLLLASGATINQINCVRKHLSQLKGGGLARLAAPADLHALILSDVLDNDLSAIASGPTVPDDTTFVDAVAVLESFGIWQKIPSSVQNHLQQGAQGLQIETPKGSDPLFKKTSHSLVGSNAISVDAAIDQARQLGYETQLYSKQLCGEARLVAEQLTLHALTVTADMTRPTAVIAGGETTVTLKGNGKGGRNQEMALAFALAAEKFGLNGAWTFLSAGTDGRDGPTDAAGGIIDSQTLPRIRAAGLDPAALLDDNDSYPALQAANDLLLSGATGTNVADLQILLLHPHE</sequence>
<dbReference type="Gene3D" id="3.40.1480.10">
    <property type="entry name" value="MOFRL domain"/>
    <property type="match status" value="1"/>
</dbReference>
<evidence type="ECO:0000313" key="3">
    <source>
        <dbReference type="EMBL" id="MBD9361086.1"/>
    </source>
</evidence>
<dbReference type="GO" id="GO:0016301">
    <property type="term" value="F:kinase activity"/>
    <property type="evidence" value="ECO:0007669"/>
    <property type="project" value="UniProtKB-KW"/>
</dbReference>
<keyword evidence="4" id="KW-1185">Reference proteome</keyword>
<feature type="domain" description="MOFRL" evidence="1">
    <location>
        <begin position="334"/>
        <end position="441"/>
    </location>
</feature>
<organism evidence="3 4">
    <name type="scientific">Methylomonas fluvii</name>
    <dbReference type="NCBI Taxonomy" id="1854564"/>
    <lineage>
        <taxon>Bacteria</taxon>
        <taxon>Pseudomonadati</taxon>
        <taxon>Pseudomonadota</taxon>
        <taxon>Gammaproteobacteria</taxon>
        <taxon>Methylococcales</taxon>
        <taxon>Methylococcaceae</taxon>
        <taxon>Methylomonas</taxon>
    </lineage>
</organism>
<proteinExistence type="predicted"/>